<protein>
    <submittedName>
        <fullName evidence="1">Uncharacterized protein</fullName>
    </submittedName>
</protein>
<evidence type="ECO:0000313" key="2">
    <source>
        <dbReference type="Proteomes" id="UP000031950"/>
    </source>
</evidence>
<dbReference type="OrthoDB" id="87299at2"/>
<sequence length="50" mass="5981">MIIKQKEYQVYDLRYITRSADEKDAKTLSDVRLHIDGETYINELCWVMGQ</sequence>
<keyword evidence="2" id="KW-1185">Reference proteome</keyword>
<dbReference type="AlphaFoldDB" id="A0A0C2WA50"/>
<proteinExistence type="predicted"/>
<dbReference type="STRING" id="135826.KP77_04320"/>
<dbReference type="PATRIC" id="fig|135826.4.peg.435"/>
<reference evidence="1 2" key="1">
    <citation type="submission" date="2015-01" db="EMBL/GenBank/DDBJ databases">
        <title>Genome sequence of Jeotgalibacillus alimentarius.</title>
        <authorList>
            <person name="Goh K.M."/>
            <person name="Chan K.-G."/>
            <person name="Yaakop A.S."/>
            <person name="Ee R."/>
            <person name="Gan H.M."/>
            <person name="Chan C.S."/>
        </authorList>
    </citation>
    <scope>NUCLEOTIDE SEQUENCE [LARGE SCALE GENOMIC DNA]</scope>
    <source>
        <strain evidence="1 2">YKJ-13</strain>
    </source>
</reference>
<comment type="caution">
    <text evidence="1">The sequence shown here is derived from an EMBL/GenBank/DDBJ whole genome shotgun (WGS) entry which is preliminary data.</text>
</comment>
<dbReference type="EMBL" id="JXRQ01000008">
    <property type="protein sequence ID" value="KIL53456.1"/>
    <property type="molecule type" value="Genomic_DNA"/>
</dbReference>
<name>A0A0C2WA50_9BACL</name>
<evidence type="ECO:0000313" key="1">
    <source>
        <dbReference type="EMBL" id="KIL53456.1"/>
    </source>
</evidence>
<organism evidence="1 2">
    <name type="scientific">Jeotgalibacillus alimentarius</name>
    <dbReference type="NCBI Taxonomy" id="135826"/>
    <lineage>
        <taxon>Bacteria</taxon>
        <taxon>Bacillati</taxon>
        <taxon>Bacillota</taxon>
        <taxon>Bacilli</taxon>
        <taxon>Bacillales</taxon>
        <taxon>Caryophanaceae</taxon>
        <taxon>Jeotgalibacillus</taxon>
    </lineage>
</organism>
<dbReference type="RefSeq" id="WP_160289490.1">
    <property type="nucleotide sequence ID" value="NZ_JXRQ01000008.1"/>
</dbReference>
<dbReference type="Proteomes" id="UP000031950">
    <property type="component" value="Unassembled WGS sequence"/>
</dbReference>
<gene>
    <name evidence="1" type="ORF">KP77_04320</name>
</gene>
<accession>A0A0C2WA50</accession>